<evidence type="ECO:0000313" key="3">
    <source>
        <dbReference type="Proteomes" id="UP000628017"/>
    </source>
</evidence>
<organism evidence="2 3">
    <name type="scientific">Neptunicoccus cionae</name>
    <dbReference type="NCBI Taxonomy" id="2035344"/>
    <lineage>
        <taxon>Bacteria</taxon>
        <taxon>Pseudomonadati</taxon>
        <taxon>Pseudomonadota</taxon>
        <taxon>Alphaproteobacteria</taxon>
        <taxon>Rhodobacterales</taxon>
        <taxon>Paracoccaceae</taxon>
        <taxon>Neptunicoccus</taxon>
    </lineage>
</organism>
<evidence type="ECO:0000259" key="1">
    <source>
        <dbReference type="Pfam" id="PF13188"/>
    </source>
</evidence>
<reference evidence="2" key="2">
    <citation type="submission" date="2020-09" db="EMBL/GenBank/DDBJ databases">
        <authorList>
            <person name="Sun Q."/>
            <person name="Zhou Y."/>
        </authorList>
    </citation>
    <scope>NUCLEOTIDE SEQUENCE</scope>
    <source>
        <strain evidence="2">CGMCC 1.15880</strain>
    </source>
</reference>
<dbReference type="SUPFAM" id="SSF55785">
    <property type="entry name" value="PYP-like sensor domain (PAS domain)"/>
    <property type="match status" value="2"/>
</dbReference>
<dbReference type="Proteomes" id="UP000628017">
    <property type="component" value="Unassembled WGS sequence"/>
</dbReference>
<comment type="caution">
    <text evidence="2">The sequence shown here is derived from an EMBL/GenBank/DDBJ whole genome shotgun (WGS) entry which is preliminary data.</text>
</comment>
<dbReference type="Pfam" id="PF12860">
    <property type="entry name" value="PAS_7"/>
    <property type="match status" value="1"/>
</dbReference>
<dbReference type="Gene3D" id="3.30.450.20">
    <property type="entry name" value="PAS domain"/>
    <property type="match status" value="2"/>
</dbReference>
<accession>A0A916QX93</accession>
<dbReference type="Pfam" id="PF13188">
    <property type="entry name" value="PAS_8"/>
    <property type="match status" value="1"/>
</dbReference>
<dbReference type="EMBL" id="BMKA01000002">
    <property type="protein sequence ID" value="GGA18353.1"/>
    <property type="molecule type" value="Genomic_DNA"/>
</dbReference>
<reference evidence="2" key="1">
    <citation type="journal article" date="2014" name="Int. J. Syst. Evol. Microbiol.">
        <title>Complete genome sequence of Corynebacterium casei LMG S-19264T (=DSM 44701T), isolated from a smear-ripened cheese.</title>
        <authorList>
            <consortium name="US DOE Joint Genome Institute (JGI-PGF)"/>
            <person name="Walter F."/>
            <person name="Albersmeier A."/>
            <person name="Kalinowski J."/>
            <person name="Ruckert C."/>
        </authorList>
    </citation>
    <scope>NUCLEOTIDE SEQUENCE</scope>
    <source>
        <strain evidence="2">CGMCC 1.15880</strain>
    </source>
</reference>
<dbReference type="InterPro" id="IPR035965">
    <property type="entry name" value="PAS-like_dom_sf"/>
</dbReference>
<name>A0A916QX93_9RHOB</name>
<keyword evidence="3" id="KW-1185">Reference proteome</keyword>
<protein>
    <recommendedName>
        <fullName evidence="1">PAS domain-containing protein</fullName>
    </recommendedName>
</protein>
<gene>
    <name evidence="2" type="ORF">GCM10011498_18780</name>
</gene>
<dbReference type="AlphaFoldDB" id="A0A916QX93"/>
<feature type="domain" description="PAS" evidence="1">
    <location>
        <begin position="272"/>
        <end position="307"/>
    </location>
</feature>
<proteinExistence type="predicted"/>
<dbReference type="InterPro" id="IPR000014">
    <property type="entry name" value="PAS"/>
</dbReference>
<dbReference type="RefSeq" id="WP_188673816.1">
    <property type="nucleotide sequence ID" value="NZ_BMKA01000002.1"/>
</dbReference>
<evidence type="ECO:0000313" key="2">
    <source>
        <dbReference type="EMBL" id="GGA18353.1"/>
    </source>
</evidence>
<sequence>MLVGLLFGLGICLALVVPLPAARGRRKGALVSSGPTLGKIAYSAPFGIWIESGGQVAWVNDYCLKTFMEQDGHFKGIDAFEKLTAKAVSGAEEVFRLKSVQPESPEAFSIQSQKNGAGTVFYAKDATLLAETENELKRFIQTLTATFAHLPIGIAVFDRERDLTLFNPALSSLLELAPDWLARRPSMRAFLDRLRNNGSIPEPRDFTTLRQEFAELESGAFTGKYEVDWALPSGAIYRVTGRPHPRGGAALLFEDISRTAAMEAGYRAEIRQLYAALESLSEAVAIFNQAGELTYANDAFDELWSCTLSTAVAPPTVTDVSRLFQKNCLPTPVWGEFRNFIHDLSERSQWQAQITHTCGAKLTMTVSPIADGRVFCEFKRAGASPEPEQLADST</sequence>